<dbReference type="InterPro" id="IPR029000">
    <property type="entry name" value="Cyclophilin-like_dom_sf"/>
</dbReference>
<feature type="domain" description="PPIase cyclophilin-type" evidence="6">
    <location>
        <begin position="60"/>
        <end position="194"/>
    </location>
</feature>
<dbReference type="SUPFAM" id="SSF50891">
    <property type="entry name" value="Cyclophilin-like"/>
    <property type="match status" value="1"/>
</dbReference>
<feature type="region of interest" description="Disordered" evidence="5">
    <location>
        <begin position="33"/>
        <end position="56"/>
    </location>
</feature>
<dbReference type="PROSITE" id="PS50072">
    <property type="entry name" value="CSA_PPIASE_2"/>
    <property type="match status" value="1"/>
</dbReference>
<evidence type="ECO:0000256" key="2">
    <source>
        <dbReference type="ARBA" id="ARBA00023110"/>
    </source>
</evidence>
<dbReference type="EC" id="5.2.1.8" evidence="4"/>
<accession>A0ABV1F7K3</accession>
<evidence type="ECO:0000313" key="7">
    <source>
        <dbReference type="EMBL" id="MEQ2469353.1"/>
    </source>
</evidence>
<comment type="similarity">
    <text evidence="4">Belongs to the cyclophilin-type PPIase family.</text>
</comment>
<organism evidence="7 8">
    <name type="scientific">Ruminococcoides intestinale</name>
    <dbReference type="NCBI Taxonomy" id="3133162"/>
    <lineage>
        <taxon>Bacteria</taxon>
        <taxon>Bacillati</taxon>
        <taxon>Bacillota</taxon>
        <taxon>Clostridia</taxon>
        <taxon>Eubacteriales</taxon>
        <taxon>Oscillospiraceae</taxon>
        <taxon>Ruminococcoides</taxon>
    </lineage>
</organism>
<keyword evidence="3 4" id="KW-0413">Isomerase</keyword>
<evidence type="ECO:0000259" key="6">
    <source>
        <dbReference type="PROSITE" id="PS50072"/>
    </source>
</evidence>
<dbReference type="EMBL" id="JBBMEZ010000006">
    <property type="protein sequence ID" value="MEQ2469353.1"/>
    <property type="molecule type" value="Genomic_DNA"/>
</dbReference>
<dbReference type="PRINTS" id="PR00153">
    <property type="entry name" value="CSAPPISMRASE"/>
</dbReference>
<evidence type="ECO:0000256" key="4">
    <source>
        <dbReference type="RuleBase" id="RU363019"/>
    </source>
</evidence>
<evidence type="ECO:0000256" key="1">
    <source>
        <dbReference type="ARBA" id="ARBA00002388"/>
    </source>
</evidence>
<dbReference type="GO" id="GO:0003755">
    <property type="term" value="F:peptidyl-prolyl cis-trans isomerase activity"/>
    <property type="evidence" value="ECO:0007669"/>
    <property type="project" value="UniProtKB-EC"/>
</dbReference>
<evidence type="ECO:0000256" key="3">
    <source>
        <dbReference type="ARBA" id="ARBA00023235"/>
    </source>
</evidence>
<dbReference type="Gene3D" id="2.40.100.10">
    <property type="entry name" value="Cyclophilin-like"/>
    <property type="match status" value="1"/>
</dbReference>
<feature type="signal peptide" evidence="4">
    <location>
        <begin position="1"/>
        <end position="24"/>
    </location>
</feature>
<dbReference type="InterPro" id="IPR002130">
    <property type="entry name" value="Cyclophilin-type_PPIase_dom"/>
</dbReference>
<comment type="function">
    <text evidence="1 4">PPIases accelerate the folding of proteins. It catalyzes the cis-trans isomerization of proline imidic peptide bonds in oligopeptides.</text>
</comment>
<dbReference type="PROSITE" id="PS51257">
    <property type="entry name" value="PROKAR_LIPOPROTEIN"/>
    <property type="match status" value="1"/>
</dbReference>
<keyword evidence="2 4" id="KW-0697">Rotamase</keyword>
<feature type="chain" id="PRO_5044950664" description="Peptidyl-prolyl cis-trans isomerase" evidence="4">
    <location>
        <begin position="25"/>
        <end position="223"/>
    </location>
</feature>
<dbReference type="InterPro" id="IPR020892">
    <property type="entry name" value="Cyclophilin-type_PPIase_CS"/>
</dbReference>
<evidence type="ECO:0000313" key="8">
    <source>
        <dbReference type="Proteomes" id="UP001490816"/>
    </source>
</evidence>
<dbReference type="Pfam" id="PF00160">
    <property type="entry name" value="Pro_isomerase"/>
    <property type="match status" value="1"/>
</dbReference>
<dbReference type="RefSeq" id="WP_187299850.1">
    <property type="nucleotide sequence ID" value="NZ_JBBMEZ010000006.1"/>
</dbReference>
<dbReference type="CDD" id="cd00317">
    <property type="entry name" value="cyclophilin"/>
    <property type="match status" value="1"/>
</dbReference>
<dbReference type="PANTHER" id="PTHR45625:SF4">
    <property type="entry name" value="PEPTIDYLPROLYL ISOMERASE DOMAIN AND WD REPEAT-CONTAINING PROTEIN 1"/>
    <property type="match status" value="1"/>
</dbReference>
<dbReference type="PROSITE" id="PS00170">
    <property type="entry name" value="CSA_PPIASE_1"/>
    <property type="match status" value="1"/>
</dbReference>
<proteinExistence type="inferred from homology"/>
<gene>
    <name evidence="7" type="ORF">WMO39_03250</name>
</gene>
<keyword evidence="4" id="KW-0732">Signal</keyword>
<sequence length="223" mass="23941">MTKIKKISAIMVAAVILCTCFLMSGCGGDTESSSSEKATSAVSNEETTSASTDTTDYKSSYTATIDVKDYGKIEVELYEELAPITVKNFVDLAKDGFYDGLTFHRIITGFMIQGGDPKGDGTGGSEKTIKGEFAQNGVENNLSHTRGVISMARSNEPNSASSQFFIVQADSTYLDGQYAAFGKVTKGMDIVDKICKDTPVTDSNGTVEKKNQPVINSIKIEEK</sequence>
<evidence type="ECO:0000256" key="5">
    <source>
        <dbReference type="SAM" id="MobiDB-lite"/>
    </source>
</evidence>
<name>A0ABV1F7K3_9FIRM</name>
<dbReference type="PANTHER" id="PTHR45625">
    <property type="entry name" value="PEPTIDYL-PROLYL CIS-TRANS ISOMERASE-RELATED"/>
    <property type="match status" value="1"/>
</dbReference>
<dbReference type="Proteomes" id="UP001490816">
    <property type="component" value="Unassembled WGS sequence"/>
</dbReference>
<keyword evidence="8" id="KW-1185">Reference proteome</keyword>
<protein>
    <recommendedName>
        <fullName evidence="4">Peptidyl-prolyl cis-trans isomerase</fullName>
        <shortName evidence="4">PPIase</shortName>
        <ecNumber evidence="4">5.2.1.8</ecNumber>
    </recommendedName>
</protein>
<reference evidence="7 8" key="1">
    <citation type="submission" date="2024-03" db="EMBL/GenBank/DDBJ databases">
        <title>Human intestinal bacterial collection.</title>
        <authorList>
            <person name="Pauvert C."/>
            <person name="Hitch T.C.A."/>
            <person name="Clavel T."/>
        </authorList>
    </citation>
    <scope>NUCLEOTIDE SEQUENCE [LARGE SCALE GENOMIC DNA]</scope>
    <source>
        <strain evidence="7 8">CLA-JM-H38</strain>
    </source>
</reference>
<dbReference type="InterPro" id="IPR044666">
    <property type="entry name" value="Cyclophilin_A-like"/>
</dbReference>
<comment type="catalytic activity">
    <reaction evidence="4">
        <text>[protein]-peptidylproline (omega=180) = [protein]-peptidylproline (omega=0)</text>
        <dbReference type="Rhea" id="RHEA:16237"/>
        <dbReference type="Rhea" id="RHEA-COMP:10747"/>
        <dbReference type="Rhea" id="RHEA-COMP:10748"/>
        <dbReference type="ChEBI" id="CHEBI:83833"/>
        <dbReference type="ChEBI" id="CHEBI:83834"/>
        <dbReference type="EC" id="5.2.1.8"/>
    </reaction>
</comment>
<comment type="caution">
    <text evidence="7">The sequence shown here is derived from an EMBL/GenBank/DDBJ whole genome shotgun (WGS) entry which is preliminary data.</text>
</comment>